<reference evidence="2 3" key="1">
    <citation type="submission" date="2012-02" db="EMBL/GenBank/DDBJ databases">
        <title>The Genome Sequence of Parabacteroides merdae CL03T12C32.</title>
        <authorList>
            <consortium name="The Broad Institute Genome Sequencing Platform"/>
            <person name="Earl A."/>
            <person name="Ward D."/>
            <person name="Feldgarden M."/>
            <person name="Gevers D."/>
            <person name="Zitomersky N.L."/>
            <person name="Coyne M.J."/>
            <person name="Comstock L.E."/>
            <person name="Young S.K."/>
            <person name="Zeng Q."/>
            <person name="Gargeya S."/>
            <person name="Fitzgerald M."/>
            <person name="Haas B."/>
            <person name="Abouelleil A."/>
            <person name="Alvarado L."/>
            <person name="Arachchi H.M."/>
            <person name="Berlin A."/>
            <person name="Chapman S.B."/>
            <person name="Gearin G."/>
            <person name="Goldberg J."/>
            <person name="Griggs A."/>
            <person name="Gujja S."/>
            <person name="Hansen M."/>
            <person name="Heiman D."/>
            <person name="Howarth C."/>
            <person name="Larimer J."/>
            <person name="Lui A."/>
            <person name="MacDonald P.J.P."/>
            <person name="McCowen C."/>
            <person name="Montmayeur A."/>
            <person name="Murphy C."/>
            <person name="Neiman D."/>
            <person name="Pearson M."/>
            <person name="Priest M."/>
            <person name="Roberts A."/>
            <person name="Saif S."/>
            <person name="Shea T."/>
            <person name="Sisk P."/>
            <person name="Stolte C."/>
            <person name="Sykes S."/>
            <person name="Wortman J."/>
            <person name="Nusbaum C."/>
            <person name="Birren B."/>
        </authorList>
    </citation>
    <scope>NUCLEOTIDE SEQUENCE [LARGE SCALE GENOMIC DNA]</scope>
    <source>
        <strain evidence="2 3">CL03T12C32</strain>
    </source>
</reference>
<organism evidence="2 3">
    <name type="scientific">Parabacteroides merdae CL03T12C32</name>
    <dbReference type="NCBI Taxonomy" id="999420"/>
    <lineage>
        <taxon>Bacteria</taxon>
        <taxon>Pseudomonadati</taxon>
        <taxon>Bacteroidota</taxon>
        <taxon>Bacteroidia</taxon>
        <taxon>Bacteroidales</taxon>
        <taxon>Tannerellaceae</taxon>
        <taxon>Parabacteroides</taxon>
    </lineage>
</organism>
<comment type="caution">
    <text evidence="2">The sequence shown here is derived from an EMBL/GenBank/DDBJ whole genome shotgun (WGS) entry which is preliminary data.</text>
</comment>
<keyword evidence="1" id="KW-1133">Transmembrane helix</keyword>
<feature type="transmembrane region" description="Helical" evidence="1">
    <location>
        <begin position="6"/>
        <end position="25"/>
    </location>
</feature>
<dbReference type="EMBL" id="AGZQ01000002">
    <property type="protein sequence ID" value="EKN15990.1"/>
    <property type="molecule type" value="Genomic_DNA"/>
</dbReference>
<protein>
    <submittedName>
        <fullName evidence="2">Uncharacterized protein</fullName>
    </submittedName>
</protein>
<dbReference type="HOGENOM" id="CLU_1239187_0_0_10"/>
<name>K5ZXF4_9BACT</name>
<proteinExistence type="predicted"/>
<sequence>MKWIDTNTIITICNVAITFTQFFFWRHISRYKSYESEKGKNVATKEDIGEITHKIENVKSLLTIQTTLKVQLLNKQKEAIETCWSNYNIWRNSFLGSWINHARDNNIVWDIISKEEEAHRHFITSYQTISLYIDNEDFIKNIRSLHDKTNAHTNEFVQNLKRLITMNDSQSKGGSFEADRLDLLEKIRNIHKKMQEDMEIKEGIDQFKIYAKSYILQVGSDSI</sequence>
<evidence type="ECO:0000256" key="1">
    <source>
        <dbReference type="SAM" id="Phobius"/>
    </source>
</evidence>
<dbReference type="Proteomes" id="UP000006271">
    <property type="component" value="Unassembled WGS sequence"/>
</dbReference>
<evidence type="ECO:0000313" key="3">
    <source>
        <dbReference type="Proteomes" id="UP000006271"/>
    </source>
</evidence>
<dbReference type="RefSeq" id="WP_005643033.1">
    <property type="nucleotide sequence ID" value="NZ_JH976452.1"/>
</dbReference>
<accession>K5ZXF4</accession>
<keyword evidence="1" id="KW-0472">Membrane</keyword>
<keyword evidence="1" id="KW-0812">Transmembrane</keyword>
<evidence type="ECO:0000313" key="2">
    <source>
        <dbReference type="EMBL" id="EKN15990.1"/>
    </source>
</evidence>
<dbReference type="AlphaFoldDB" id="K5ZXF4"/>
<gene>
    <name evidence="2" type="ORF">HMPREF1060_00628</name>
</gene>